<comment type="catalytic activity">
    <reaction evidence="1">
        <text>ATP + protein L-histidine = ADP + protein N-phospho-L-histidine.</text>
        <dbReference type="EC" id="2.7.13.3"/>
    </reaction>
</comment>
<dbReference type="CDD" id="cd00082">
    <property type="entry name" value="HisKA"/>
    <property type="match status" value="1"/>
</dbReference>
<dbReference type="Pfam" id="PF00072">
    <property type="entry name" value="Response_reg"/>
    <property type="match status" value="1"/>
</dbReference>
<evidence type="ECO:0000256" key="1">
    <source>
        <dbReference type="ARBA" id="ARBA00000085"/>
    </source>
</evidence>
<dbReference type="Gene3D" id="3.40.50.2300">
    <property type="match status" value="1"/>
</dbReference>
<name>A0ABY6BL20_9GAMM</name>
<feature type="domain" description="Response regulatory" evidence="8">
    <location>
        <begin position="538"/>
        <end position="654"/>
    </location>
</feature>
<dbReference type="SUPFAM" id="SSF52172">
    <property type="entry name" value="CheY-like"/>
    <property type="match status" value="1"/>
</dbReference>
<evidence type="ECO:0000313" key="10">
    <source>
        <dbReference type="Proteomes" id="UP001064632"/>
    </source>
</evidence>
<proteinExistence type="predicted"/>
<dbReference type="Pfam" id="PF02518">
    <property type="entry name" value="HATPase_c"/>
    <property type="match status" value="1"/>
</dbReference>
<feature type="domain" description="Histidine kinase" evidence="7">
    <location>
        <begin position="298"/>
        <end position="514"/>
    </location>
</feature>
<dbReference type="SUPFAM" id="SSF55874">
    <property type="entry name" value="ATPase domain of HSP90 chaperone/DNA topoisomerase II/histidine kinase"/>
    <property type="match status" value="1"/>
</dbReference>
<dbReference type="PROSITE" id="PS50109">
    <property type="entry name" value="HIS_KIN"/>
    <property type="match status" value="1"/>
</dbReference>
<dbReference type="InterPro" id="IPR003661">
    <property type="entry name" value="HisK_dim/P_dom"/>
</dbReference>
<dbReference type="SMART" id="SM00448">
    <property type="entry name" value="REC"/>
    <property type="match status" value="1"/>
</dbReference>
<dbReference type="PANTHER" id="PTHR45339">
    <property type="entry name" value="HYBRID SIGNAL TRANSDUCTION HISTIDINE KINASE J"/>
    <property type="match status" value="1"/>
</dbReference>
<organism evidence="9 10">
    <name type="scientific">Tahibacter amnicola</name>
    <dbReference type="NCBI Taxonomy" id="2976241"/>
    <lineage>
        <taxon>Bacteria</taxon>
        <taxon>Pseudomonadati</taxon>
        <taxon>Pseudomonadota</taxon>
        <taxon>Gammaproteobacteria</taxon>
        <taxon>Lysobacterales</taxon>
        <taxon>Rhodanobacteraceae</taxon>
        <taxon>Tahibacter</taxon>
    </lineage>
</organism>
<evidence type="ECO:0000256" key="6">
    <source>
        <dbReference type="SAM" id="Phobius"/>
    </source>
</evidence>
<dbReference type="SMART" id="SM00388">
    <property type="entry name" value="HisKA"/>
    <property type="match status" value="1"/>
</dbReference>
<dbReference type="InterPro" id="IPR036097">
    <property type="entry name" value="HisK_dim/P_sf"/>
</dbReference>
<keyword evidence="6" id="KW-0472">Membrane</keyword>
<dbReference type="SUPFAM" id="SSF47384">
    <property type="entry name" value="Homodimeric domain of signal transducing histidine kinase"/>
    <property type="match status" value="1"/>
</dbReference>
<feature type="modified residue" description="4-aspartylphosphate" evidence="5">
    <location>
        <position position="587"/>
    </location>
</feature>
<dbReference type="EMBL" id="CP104694">
    <property type="protein sequence ID" value="UXI70123.1"/>
    <property type="molecule type" value="Genomic_DNA"/>
</dbReference>
<sequence>MTNPSGKPALLRRLAEHPLLLLGILFAAGLAGITWHLRRMTYDLVRSNATVSCGQYATMLTAFRGLYTSEVVDRLRGSRVPVTHDYIQRDGEIPLPATLTILLGERMSSDPADIRVKLYSPHPFPWRAQTGGMPDAFARDAWERLQRNPTEPVVRVEAINGEPHVRYAVADRMLSACVTCHNTHPLSPKRDWREGDVRGVLEVSKPLALGFSKAEEVFTKIFWLTAGLLMLGVAMIGVFIQRLQREYAREQHLSAELRDSNQKLGHEVKVRHRAESSLLTAKQAADRANEAKSIFLANMSHEIRTPMNVILGHAQLLARNADLGSESAESLALIQRSGHHLIGLISDIIDITRIEAGVMQLKLSDFDLQETVESVTGMLSLRAQQKQLQFESRWDVDPPPGCVRGDQGKLSQILINLLGNAIKFTDEGGVALHVKRVGEHRYRFVVIDSGPGIPEDQLEFVMEPFAQTEVGARAGGAGLGLAIARRHLELMGSRLDVSSQATGTQFAFELDLPASDALPPAESPLDKVHHLAAGFDVHALVVDDDAESRDLLARLLRAIGCSVDCVGTADEAVVAARHRIPDIVFTDIRMPGFGGADLHRQLRDLWPEQRTAYVAMSASSLGQTRSAVRAAGFDEYIAKPFLFERIFAALRDLLHVEFVMNQPAVTPSPEAPTYDAQPQISAALADELREHAEMGNVAALEAQLQAMTQGGGGRAAAAAVLRPLLQNYDMDGFIARLQELSDVHAD</sequence>
<keyword evidence="3 5" id="KW-0597">Phosphoprotein</keyword>
<keyword evidence="6" id="KW-1133">Transmembrane helix</keyword>
<evidence type="ECO:0000313" key="9">
    <source>
        <dbReference type="EMBL" id="UXI70123.1"/>
    </source>
</evidence>
<reference evidence="9" key="1">
    <citation type="submission" date="2022-09" db="EMBL/GenBank/DDBJ databases">
        <title>Tahibacter sp. nov., isolated from a fresh water.</title>
        <authorList>
            <person name="Baek J.H."/>
            <person name="Lee J.K."/>
            <person name="Kim J.M."/>
            <person name="Jeon C.O."/>
        </authorList>
    </citation>
    <scope>NUCLEOTIDE SEQUENCE</scope>
    <source>
        <strain evidence="9">W38</strain>
    </source>
</reference>
<evidence type="ECO:0000256" key="3">
    <source>
        <dbReference type="ARBA" id="ARBA00022553"/>
    </source>
</evidence>
<evidence type="ECO:0000256" key="5">
    <source>
        <dbReference type="PROSITE-ProRule" id="PRU00169"/>
    </source>
</evidence>
<dbReference type="InterPro" id="IPR011006">
    <property type="entry name" value="CheY-like_superfamily"/>
</dbReference>
<dbReference type="InterPro" id="IPR004358">
    <property type="entry name" value="Sig_transdc_His_kin-like_C"/>
</dbReference>
<gene>
    <name evidence="9" type="ORF">N4264_10980</name>
</gene>
<dbReference type="Pfam" id="PF11845">
    <property type="entry name" value="Tll0287-like"/>
    <property type="match status" value="1"/>
</dbReference>
<dbReference type="Pfam" id="PF00512">
    <property type="entry name" value="HisKA"/>
    <property type="match status" value="1"/>
</dbReference>
<keyword evidence="4" id="KW-0902">Two-component regulatory system</keyword>
<keyword evidence="9" id="KW-0547">Nucleotide-binding</keyword>
<dbReference type="EC" id="2.7.13.3" evidence="2"/>
<dbReference type="InterPro" id="IPR001789">
    <property type="entry name" value="Sig_transdc_resp-reg_receiver"/>
</dbReference>
<evidence type="ECO:0000256" key="2">
    <source>
        <dbReference type="ARBA" id="ARBA00012438"/>
    </source>
</evidence>
<accession>A0ABY6BL20</accession>
<protein>
    <recommendedName>
        <fullName evidence="2">histidine kinase</fullName>
        <ecNumber evidence="2">2.7.13.3</ecNumber>
    </recommendedName>
</protein>
<dbReference type="InterPro" id="IPR003594">
    <property type="entry name" value="HATPase_dom"/>
</dbReference>
<dbReference type="PROSITE" id="PS50110">
    <property type="entry name" value="RESPONSE_REGULATORY"/>
    <property type="match status" value="1"/>
</dbReference>
<feature type="transmembrane region" description="Helical" evidence="6">
    <location>
        <begin position="20"/>
        <end position="37"/>
    </location>
</feature>
<dbReference type="CDD" id="cd17546">
    <property type="entry name" value="REC_hyHK_CKI1_RcsC-like"/>
    <property type="match status" value="1"/>
</dbReference>
<dbReference type="SMART" id="SM00387">
    <property type="entry name" value="HATPase_c"/>
    <property type="match status" value="1"/>
</dbReference>
<dbReference type="InterPro" id="IPR021796">
    <property type="entry name" value="Tll0287-like_dom"/>
</dbReference>
<dbReference type="RefSeq" id="WP_261697074.1">
    <property type="nucleotide sequence ID" value="NZ_CP104694.1"/>
</dbReference>
<evidence type="ECO:0000259" key="7">
    <source>
        <dbReference type="PROSITE" id="PS50109"/>
    </source>
</evidence>
<dbReference type="Gene3D" id="3.30.565.10">
    <property type="entry name" value="Histidine kinase-like ATPase, C-terminal domain"/>
    <property type="match status" value="1"/>
</dbReference>
<dbReference type="InterPro" id="IPR005467">
    <property type="entry name" value="His_kinase_dom"/>
</dbReference>
<dbReference type="Gene3D" id="1.10.287.130">
    <property type="match status" value="1"/>
</dbReference>
<dbReference type="GO" id="GO:0005524">
    <property type="term" value="F:ATP binding"/>
    <property type="evidence" value="ECO:0007669"/>
    <property type="project" value="UniProtKB-KW"/>
</dbReference>
<dbReference type="PRINTS" id="PR00344">
    <property type="entry name" value="BCTRLSENSOR"/>
</dbReference>
<keyword evidence="10" id="KW-1185">Reference proteome</keyword>
<keyword evidence="6" id="KW-0812">Transmembrane</keyword>
<evidence type="ECO:0000259" key="8">
    <source>
        <dbReference type="PROSITE" id="PS50110"/>
    </source>
</evidence>
<dbReference type="Proteomes" id="UP001064632">
    <property type="component" value="Chromosome"/>
</dbReference>
<dbReference type="PANTHER" id="PTHR45339:SF1">
    <property type="entry name" value="HYBRID SIGNAL TRANSDUCTION HISTIDINE KINASE J"/>
    <property type="match status" value="1"/>
</dbReference>
<evidence type="ECO:0000256" key="4">
    <source>
        <dbReference type="ARBA" id="ARBA00023012"/>
    </source>
</evidence>
<feature type="transmembrane region" description="Helical" evidence="6">
    <location>
        <begin position="221"/>
        <end position="240"/>
    </location>
</feature>
<keyword evidence="9" id="KW-0067">ATP-binding</keyword>
<dbReference type="InterPro" id="IPR036890">
    <property type="entry name" value="HATPase_C_sf"/>
</dbReference>